<proteinExistence type="predicted"/>
<dbReference type="InterPro" id="IPR007813">
    <property type="entry name" value="PilN"/>
</dbReference>
<keyword evidence="1" id="KW-0472">Membrane</keyword>
<dbReference type="InterPro" id="IPR052534">
    <property type="entry name" value="Extracell_DNA_Util/SecSys_Comp"/>
</dbReference>
<sequence>MPAKDKINLLPKEQFETSNLGKLVQWAVDIGRWIVVLTEFVVICAFLSRFYFDTKLANLFDEVKQKQAIVNSASSFEENFRTVQDKIKIIKGMLAEERKPSATIAEISQFLPLDTFLTSINLDSEKLSLSGYCLSERSLNVFLSQLVSKSSLKEVSLNSVSSSKDDSPGITFNIDAQTIK</sequence>
<dbReference type="PANTHER" id="PTHR40278:SF1">
    <property type="entry name" value="DNA UTILIZATION PROTEIN HOFN"/>
    <property type="match status" value="1"/>
</dbReference>
<dbReference type="Proteomes" id="UP000230775">
    <property type="component" value="Unassembled WGS sequence"/>
</dbReference>
<keyword evidence="1" id="KW-1133">Transmembrane helix</keyword>
<dbReference type="Pfam" id="PF05137">
    <property type="entry name" value="PilN"/>
    <property type="match status" value="1"/>
</dbReference>
<protein>
    <recommendedName>
        <fullName evidence="4">PilN domain-containing protein</fullName>
    </recommendedName>
</protein>
<name>A0A2H0WQ42_9BACT</name>
<gene>
    <name evidence="2" type="ORF">COT64_01095</name>
</gene>
<organism evidence="2 3">
    <name type="scientific">Candidatus Shapirobacteria bacterium CG09_land_8_20_14_0_10_39_12</name>
    <dbReference type="NCBI Taxonomy" id="1974885"/>
    <lineage>
        <taxon>Bacteria</taxon>
        <taxon>Candidatus Shapironibacteriota</taxon>
    </lineage>
</organism>
<evidence type="ECO:0000313" key="3">
    <source>
        <dbReference type="Proteomes" id="UP000230775"/>
    </source>
</evidence>
<dbReference type="EMBL" id="PEZI01000026">
    <property type="protein sequence ID" value="PIS14735.1"/>
    <property type="molecule type" value="Genomic_DNA"/>
</dbReference>
<dbReference type="AlphaFoldDB" id="A0A2H0WQ42"/>
<dbReference type="PANTHER" id="PTHR40278">
    <property type="entry name" value="DNA UTILIZATION PROTEIN HOFN"/>
    <property type="match status" value="1"/>
</dbReference>
<accession>A0A2H0WQ42</accession>
<feature type="transmembrane region" description="Helical" evidence="1">
    <location>
        <begin position="30"/>
        <end position="52"/>
    </location>
</feature>
<evidence type="ECO:0000256" key="1">
    <source>
        <dbReference type="SAM" id="Phobius"/>
    </source>
</evidence>
<evidence type="ECO:0008006" key="4">
    <source>
        <dbReference type="Google" id="ProtNLM"/>
    </source>
</evidence>
<keyword evidence="1" id="KW-0812">Transmembrane</keyword>
<evidence type="ECO:0000313" key="2">
    <source>
        <dbReference type="EMBL" id="PIS14735.1"/>
    </source>
</evidence>
<reference evidence="3" key="1">
    <citation type="submission" date="2017-09" db="EMBL/GenBank/DDBJ databases">
        <title>Depth-based differentiation of microbial function through sediment-hosted aquifers and enrichment of novel symbionts in the deep terrestrial subsurface.</title>
        <authorList>
            <person name="Probst A.J."/>
            <person name="Ladd B."/>
            <person name="Jarett J.K."/>
            <person name="Geller-Mcgrath D.E."/>
            <person name="Sieber C.M.K."/>
            <person name="Emerson J.B."/>
            <person name="Anantharaman K."/>
            <person name="Thomas B.C."/>
            <person name="Malmstrom R."/>
            <person name="Stieglmeier M."/>
            <person name="Klingl A."/>
            <person name="Woyke T."/>
            <person name="Ryan C.M."/>
            <person name="Banfield J.F."/>
        </authorList>
    </citation>
    <scope>NUCLEOTIDE SEQUENCE [LARGE SCALE GENOMIC DNA]</scope>
</reference>
<comment type="caution">
    <text evidence="2">The sequence shown here is derived from an EMBL/GenBank/DDBJ whole genome shotgun (WGS) entry which is preliminary data.</text>
</comment>